<dbReference type="EMBL" id="JAODUO010000105">
    <property type="protein sequence ID" value="KAK2189482.1"/>
    <property type="molecule type" value="Genomic_DNA"/>
</dbReference>
<organism evidence="2 3">
    <name type="scientific">Ridgeia piscesae</name>
    <name type="common">Tubeworm</name>
    <dbReference type="NCBI Taxonomy" id="27915"/>
    <lineage>
        <taxon>Eukaryota</taxon>
        <taxon>Metazoa</taxon>
        <taxon>Spiralia</taxon>
        <taxon>Lophotrochozoa</taxon>
        <taxon>Annelida</taxon>
        <taxon>Polychaeta</taxon>
        <taxon>Sedentaria</taxon>
        <taxon>Canalipalpata</taxon>
        <taxon>Sabellida</taxon>
        <taxon>Siboglinidae</taxon>
        <taxon>Ridgeia</taxon>
    </lineage>
</organism>
<dbReference type="PANTHER" id="PTHR47824">
    <property type="entry name" value="UBIQUITIN-LIKE DOMAIN-CONTAINING PROTEIN"/>
    <property type="match status" value="1"/>
</dbReference>
<dbReference type="InterPro" id="IPR036465">
    <property type="entry name" value="vWFA_dom_sf"/>
</dbReference>
<dbReference type="Pfam" id="PF00092">
    <property type="entry name" value="VWA"/>
    <property type="match status" value="1"/>
</dbReference>
<dbReference type="Gene3D" id="3.40.50.410">
    <property type="entry name" value="von Willebrand factor, type A domain"/>
    <property type="match status" value="1"/>
</dbReference>
<dbReference type="AlphaFoldDB" id="A0AAD9P7J1"/>
<feature type="domain" description="VWFA" evidence="1">
    <location>
        <begin position="25"/>
        <end position="237"/>
    </location>
</feature>
<sequence length="293" mass="33474">METKNDAGSSSSLRACELANQKPLDLVISVDTTLSMHGVLQELRGAIDNILQRLIRDTIDLRVAIIAHGDYYDGDDAYVTKCVDFTKDGAKLSHFVRTLDGTSGGDWAECYELVLHIVREELSWRPDSKRIVVMLGDAVPHEVHYPHNLQRIDWREEIKKLRDERKVTVTAIQAYSDTEADYFWRHITSQSGGRLLRLGCFEELVGPMLLALVYNAYDRNLFTVSRLPLLSAFEDEMLACEPDNRKCRLVRHMFDTLRYDNRHQGDTAYFAPKLMDSNDVKKYGSQSGIQTAR</sequence>
<dbReference type="SUPFAM" id="SSF53300">
    <property type="entry name" value="vWA-like"/>
    <property type="match status" value="1"/>
</dbReference>
<gene>
    <name evidence="2" type="ORF">NP493_105g00030</name>
</gene>
<dbReference type="CDD" id="cd00198">
    <property type="entry name" value="vWFA"/>
    <property type="match status" value="1"/>
</dbReference>
<evidence type="ECO:0000313" key="3">
    <source>
        <dbReference type="Proteomes" id="UP001209878"/>
    </source>
</evidence>
<reference evidence="2" key="1">
    <citation type="journal article" date="2023" name="Mol. Biol. Evol.">
        <title>Third-Generation Sequencing Reveals the Adaptive Role of the Epigenome in Three Deep-Sea Polychaetes.</title>
        <authorList>
            <person name="Perez M."/>
            <person name="Aroh O."/>
            <person name="Sun Y."/>
            <person name="Lan Y."/>
            <person name="Juniper S.K."/>
            <person name="Young C.R."/>
            <person name="Angers B."/>
            <person name="Qian P.Y."/>
        </authorList>
    </citation>
    <scope>NUCLEOTIDE SEQUENCE</scope>
    <source>
        <strain evidence="2">R07B-5</strain>
    </source>
</reference>
<dbReference type="InterPro" id="IPR002035">
    <property type="entry name" value="VWF_A"/>
</dbReference>
<keyword evidence="3" id="KW-1185">Reference proteome</keyword>
<name>A0AAD9P7J1_RIDPI</name>
<evidence type="ECO:0000313" key="2">
    <source>
        <dbReference type="EMBL" id="KAK2189482.1"/>
    </source>
</evidence>
<proteinExistence type="predicted"/>
<protein>
    <recommendedName>
        <fullName evidence="1">VWFA domain-containing protein</fullName>
    </recommendedName>
</protein>
<dbReference type="PROSITE" id="PS50234">
    <property type="entry name" value="VWFA"/>
    <property type="match status" value="1"/>
</dbReference>
<dbReference type="Proteomes" id="UP001209878">
    <property type="component" value="Unassembled WGS sequence"/>
</dbReference>
<comment type="caution">
    <text evidence="2">The sequence shown here is derived from an EMBL/GenBank/DDBJ whole genome shotgun (WGS) entry which is preliminary data.</text>
</comment>
<evidence type="ECO:0000259" key="1">
    <source>
        <dbReference type="PROSITE" id="PS50234"/>
    </source>
</evidence>
<dbReference type="PANTHER" id="PTHR47824:SF3">
    <property type="entry name" value="UBIQUITIN-LIKE DOMAIN-CONTAINING PROTEIN"/>
    <property type="match status" value="1"/>
</dbReference>
<accession>A0AAD9P7J1</accession>